<dbReference type="EMBL" id="AP027080">
    <property type="protein sequence ID" value="BDU73708.1"/>
    <property type="molecule type" value="Genomic_DNA"/>
</dbReference>
<dbReference type="KEGG" id="msil:METEAL_28820"/>
<evidence type="ECO:0008006" key="5">
    <source>
        <dbReference type="Google" id="ProtNLM"/>
    </source>
</evidence>
<keyword evidence="4" id="KW-1185">Reference proteome</keyword>
<dbReference type="InterPro" id="IPR051803">
    <property type="entry name" value="TA_system_RelE-like_toxin"/>
</dbReference>
<keyword evidence="2" id="KW-1277">Toxin-antitoxin system</keyword>
<dbReference type="InterPro" id="IPR035093">
    <property type="entry name" value="RelE/ParE_toxin_dom_sf"/>
</dbReference>
<accession>A0AA48H0D4</accession>
<comment type="similarity">
    <text evidence="1">Belongs to the RelE toxin family.</text>
</comment>
<organism evidence="3 4">
    <name type="scientific">Mesoterricola silvestris</name>
    <dbReference type="NCBI Taxonomy" id="2927979"/>
    <lineage>
        <taxon>Bacteria</taxon>
        <taxon>Pseudomonadati</taxon>
        <taxon>Acidobacteriota</taxon>
        <taxon>Holophagae</taxon>
        <taxon>Holophagales</taxon>
        <taxon>Holophagaceae</taxon>
        <taxon>Mesoterricola</taxon>
    </lineage>
</organism>
<dbReference type="AlphaFoldDB" id="A0AA48H0D4"/>
<dbReference type="Pfam" id="PF05016">
    <property type="entry name" value="ParE_toxin"/>
    <property type="match status" value="1"/>
</dbReference>
<dbReference type="Proteomes" id="UP001238179">
    <property type="component" value="Chromosome"/>
</dbReference>
<reference evidence="4" key="1">
    <citation type="journal article" date="2023" name="Int. J. Syst. Evol. Microbiol.">
        <title>Mesoterricola silvestris gen. nov., sp. nov., Mesoterricola sediminis sp. nov., Geothrix oryzae sp. nov., Geothrix edaphica sp. nov., Geothrix rubra sp. nov., and Geothrix limicola sp. nov., six novel members of Acidobacteriota isolated from soils.</title>
        <authorList>
            <person name="Itoh H."/>
            <person name="Sugisawa Y."/>
            <person name="Mise K."/>
            <person name="Xu Z."/>
            <person name="Kuniyasu M."/>
            <person name="Ushijima N."/>
            <person name="Kawano K."/>
            <person name="Kobayashi E."/>
            <person name="Shiratori Y."/>
            <person name="Masuda Y."/>
            <person name="Senoo K."/>
        </authorList>
    </citation>
    <scope>NUCLEOTIDE SEQUENCE [LARGE SCALE GENOMIC DNA]</scope>
    <source>
        <strain evidence="4">W79</strain>
    </source>
</reference>
<sequence length="104" mass="11810">MGLKPLGIRWSDPAERDLDALLSCIAFENPEAARSLFARVMEAVENAAAFPERARFIPELGKTYRELLSVRPFRVIYRIAGKDLGVIGVMRTEPDFEPERFIDL</sequence>
<dbReference type="RefSeq" id="WP_316412378.1">
    <property type="nucleotide sequence ID" value="NZ_AP027080.1"/>
</dbReference>
<evidence type="ECO:0000313" key="4">
    <source>
        <dbReference type="Proteomes" id="UP001238179"/>
    </source>
</evidence>
<dbReference type="InterPro" id="IPR007712">
    <property type="entry name" value="RelE/ParE_toxin"/>
</dbReference>
<evidence type="ECO:0000256" key="2">
    <source>
        <dbReference type="ARBA" id="ARBA00022649"/>
    </source>
</evidence>
<evidence type="ECO:0000313" key="3">
    <source>
        <dbReference type="EMBL" id="BDU73708.1"/>
    </source>
</evidence>
<dbReference type="PANTHER" id="PTHR33755">
    <property type="entry name" value="TOXIN PARE1-RELATED"/>
    <property type="match status" value="1"/>
</dbReference>
<protein>
    <recommendedName>
        <fullName evidence="5">Type II toxin-antitoxin system RelE/ParE family toxin</fullName>
    </recommendedName>
</protein>
<dbReference type="PANTHER" id="PTHR33755:SF5">
    <property type="entry name" value="TYPE II TOXIN-ANTITOXIN SYSTEM RELE_PARE FAMILY TOXIN"/>
    <property type="match status" value="1"/>
</dbReference>
<evidence type="ECO:0000256" key="1">
    <source>
        <dbReference type="ARBA" id="ARBA00006226"/>
    </source>
</evidence>
<dbReference type="Gene3D" id="3.30.2310.20">
    <property type="entry name" value="RelE-like"/>
    <property type="match status" value="1"/>
</dbReference>
<proteinExistence type="inferred from homology"/>
<name>A0AA48H0D4_9BACT</name>
<gene>
    <name evidence="3" type="ORF">METEAL_28820</name>
</gene>